<dbReference type="PROSITE" id="PS51257">
    <property type="entry name" value="PROKAR_LIPOPROTEIN"/>
    <property type="match status" value="1"/>
</dbReference>
<organism evidence="1 2">
    <name type="scientific">Pelobium manganitolerans</name>
    <dbReference type="NCBI Taxonomy" id="1842495"/>
    <lineage>
        <taxon>Bacteria</taxon>
        <taxon>Pseudomonadati</taxon>
        <taxon>Bacteroidota</taxon>
        <taxon>Sphingobacteriia</taxon>
        <taxon>Sphingobacteriales</taxon>
        <taxon>Sphingobacteriaceae</taxon>
        <taxon>Pelobium</taxon>
    </lineage>
</organism>
<proteinExistence type="predicted"/>
<evidence type="ECO:0000313" key="2">
    <source>
        <dbReference type="Proteomes" id="UP000283433"/>
    </source>
</evidence>
<keyword evidence="2" id="KW-1185">Reference proteome</keyword>
<dbReference type="RefSeq" id="WP_120182024.1">
    <property type="nucleotide sequence ID" value="NZ_MBTA01000025.1"/>
</dbReference>
<comment type="caution">
    <text evidence="1">The sequence shown here is derived from an EMBL/GenBank/DDBJ whole genome shotgun (WGS) entry which is preliminary data.</text>
</comment>
<evidence type="ECO:0000313" key="1">
    <source>
        <dbReference type="EMBL" id="RKD15153.1"/>
    </source>
</evidence>
<accession>A0A419S501</accession>
<protein>
    <submittedName>
        <fullName evidence="1">Uncharacterized protein</fullName>
    </submittedName>
</protein>
<name>A0A419S501_9SPHI</name>
<dbReference type="OrthoDB" id="1421933at2"/>
<gene>
    <name evidence="1" type="ORF">BCY91_06430</name>
</gene>
<dbReference type="EMBL" id="MBTA01000025">
    <property type="protein sequence ID" value="RKD15153.1"/>
    <property type="molecule type" value="Genomic_DNA"/>
</dbReference>
<dbReference type="Proteomes" id="UP000283433">
    <property type="component" value="Unassembled WGS sequence"/>
</dbReference>
<reference evidence="1 2" key="1">
    <citation type="submission" date="2016-07" db="EMBL/GenBank/DDBJ databases">
        <title>Genome of Pelobium manganitolerans.</title>
        <authorList>
            <person name="Wu S."/>
            <person name="Wang G."/>
        </authorList>
    </citation>
    <scope>NUCLEOTIDE SEQUENCE [LARGE SCALE GENOMIC DNA]</scope>
    <source>
        <strain evidence="1 2">YS-25</strain>
    </source>
</reference>
<sequence>MGTSKSYSASIKGQPQWGNLSGAVTSSCGGGTVTSSNLGNILSRYVSVIGGSGSAGRGRSKIAGRAGIRTAKNLGAFLGSFSSSGGDVREALEQIGLPGLGGLPLNEVIDRLIEHCTGPASTLDDVAAKAASQKILEELVSDAETIEEWQQQLTEVLDKETLEEVIERYFGYYIFEHLSVMFYEKLIVDKGKSDCENLFKQIKDYIFEKVKNMNRTNPLNNINWASDEADRLIKNIQEDVLKVFEGYEG</sequence>
<dbReference type="AlphaFoldDB" id="A0A419S501"/>